<dbReference type="InterPro" id="IPR001478">
    <property type="entry name" value="PDZ"/>
</dbReference>
<dbReference type="Gene3D" id="2.30.42.10">
    <property type="match status" value="1"/>
</dbReference>
<dbReference type="EMBL" id="VNHM01000011">
    <property type="protein sequence ID" value="TYO94822.1"/>
    <property type="molecule type" value="Genomic_DNA"/>
</dbReference>
<evidence type="ECO:0000259" key="2">
    <source>
        <dbReference type="PROSITE" id="PS50106"/>
    </source>
</evidence>
<comment type="caution">
    <text evidence="3">The sequence shown here is derived from an EMBL/GenBank/DDBJ whole genome shotgun (WGS) entry which is preliminary data.</text>
</comment>
<feature type="transmembrane region" description="Helical" evidence="1">
    <location>
        <begin position="267"/>
        <end position="285"/>
    </location>
</feature>
<keyword evidence="1" id="KW-0812">Transmembrane</keyword>
<feature type="transmembrane region" description="Helical" evidence="1">
    <location>
        <begin position="84"/>
        <end position="100"/>
    </location>
</feature>
<keyword evidence="4" id="KW-1185">Reference proteome</keyword>
<evidence type="ECO:0000313" key="3">
    <source>
        <dbReference type="EMBL" id="TYO94822.1"/>
    </source>
</evidence>
<evidence type="ECO:0000256" key="1">
    <source>
        <dbReference type="SAM" id="Phobius"/>
    </source>
</evidence>
<dbReference type="PROSITE" id="PS50106">
    <property type="entry name" value="PDZ"/>
    <property type="match status" value="1"/>
</dbReference>
<sequence length="413" mass="45035">MFPFGDILPMIIVNTELMLREPIFWIVVVLIGLQYRRMNDLREAFYGIPLKFNWSELATALVLGMLGGIAGSMLMVLIGVTLTGSGLFYIWPLAILLMLVDARFICFAYAGGILALSSLLFGFPRVNVSQVLALVAVLHMVESLLIFFSGHLGAVPAFFRDRTGRVVGGFTLQKFWPIPISALAFMTGAGVPPGSVDMPGWWPLISPGVEAENIVYILIPVMAALGYGDMAITRNPRQKGRVSAGYLALYSMVLLLLAVLADRSLLLGILAALFSPLGHELVIYIGRKLEMQGVAVYVPRSGGLALLDVIPESPAWHAGMRSGDLLVAVNGVPVHSRADLAAMLYIVNPPIQVDYVDGKGRRIRRELLPYNNELHPLGILPVPEGDEQAAVVDLGTAGPLGRWFSDFWRRLSQ</sequence>
<dbReference type="InterPro" id="IPR041489">
    <property type="entry name" value="PDZ_6"/>
</dbReference>
<dbReference type="AlphaFoldDB" id="A0A5S4ZQ65"/>
<dbReference type="RefSeq" id="WP_166512072.1">
    <property type="nucleotide sequence ID" value="NZ_VNHM01000011.1"/>
</dbReference>
<evidence type="ECO:0000313" key="4">
    <source>
        <dbReference type="Proteomes" id="UP000323166"/>
    </source>
</evidence>
<dbReference type="SMART" id="SM00228">
    <property type="entry name" value="PDZ"/>
    <property type="match status" value="1"/>
</dbReference>
<accession>A0A5S4ZQ65</accession>
<feature type="transmembrane region" description="Helical" evidence="1">
    <location>
        <begin position="175"/>
        <end position="194"/>
    </location>
</feature>
<feature type="transmembrane region" description="Helical" evidence="1">
    <location>
        <begin position="214"/>
        <end position="232"/>
    </location>
</feature>
<feature type="transmembrane region" description="Helical" evidence="1">
    <location>
        <begin position="244"/>
        <end position="261"/>
    </location>
</feature>
<dbReference type="InterPro" id="IPR036034">
    <property type="entry name" value="PDZ_sf"/>
</dbReference>
<gene>
    <name evidence="3" type="ORF">LX24_02075</name>
</gene>
<protein>
    <submittedName>
        <fullName evidence="3">PDZ domain-containing protein</fullName>
    </submittedName>
</protein>
<feature type="transmembrane region" description="Helical" evidence="1">
    <location>
        <begin position="17"/>
        <end position="36"/>
    </location>
</feature>
<name>A0A5S4ZQ65_9FIRM</name>
<proteinExistence type="predicted"/>
<feature type="transmembrane region" description="Helical" evidence="1">
    <location>
        <begin position="57"/>
        <end position="78"/>
    </location>
</feature>
<feature type="transmembrane region" description="Helical" evidence="1">
    <location>
        <begin position="107"/>
        <end position="126"/>
    </location>
</feature>
<dbReference type="SUPFAM" id="SSF50156">
    <property type="entry name" value="PDZ domain-like"/>
    <property type="match status" value="1"/>
</dbReference>
<dbReference type="Proteomes" id="UP000323166">
    <property type="component" value="Unassembled WGS sequence"/>
</dbReference>
<reference evidence="3 4" key="1">
    <citation type="submission" date="2019-07" db="EMBL/GenBank/DDBJ databases">
        <title>Genomic Encyclopedia of Type Strains, Phase I: the one thousand microbial genomes (KMG-I) project.</title>
        <authorList>
            <person name="Kyrpides N."/>
        </authorList>
    </citation>
    <scope>NUCLEOTIDE SEQUENCE [LARGE SCALE GENOMIC DNA]</scope>
    <source>
        <strain evidence="3 4">DSM 6562</strain>
    </source>
</reference>
<feature type="transmembrane region" description="Helical" evidence="1">
    <location>
        <begin position="132"/>
        <end position="154"/>
    </location>
</feature>
<keyword evidence="1" id="KW-0472">Membrane</keyword>
<dbReference type="Pfam" id="PF17820">
    <property type="entry name" value="PDZ_6"/>
    <property type="match status" value="1"/>
</dbReference>
<organism evidence="3 4">
    <name type="scientific">Desulfallas thermosapovorans DSM 6562</name>
    <dbReference type="NCBI Taxonomy" id="1121431"/>
    <lineage>
        <taxon>Bacteria</taxon>
        <taxon>Bacillati</taxon>
        <taxon>Bacillota</taxon>
        <taxon>Clostridia</taxon>
        <taxon>Eubacteriales</taxon>
        <taxon>Desulfallaceae</taxon>
        <taxon>Desulfallas</taxon>
    </lineage>
</organism>
<feature type="domain" description="PDZ" evidence="2">
    <location>
        <begin position="293"/>
        <end position="334"/>
    </location>
</feature>
<keyword evidence="1" id="KW-1133">Transmembrane helix</keyword>